<evidence type="ECO:0000256" key="1">
    <source>
        <dbReference type="SAM" id="MobiDB-lite"/>
    </source>
</evidence>
<feature type="compositionally biased region" description="Basic and acidic residues" evidence="1">
    <location>
        <begin position="1"/>
        <end position="19"/>
    </location>
</feature>
<proteinExistence type="predicted"/>
<dbReference type="Proteomes" id="UP001053296">
    <property type="component" value="Chromosome"/>
</dbReference>
<accession>A0ABN6EWW3</accession>
<keyword evidence="3" id="KW-1185">Reference proteome</keyword>
<reference evidence="2" key="1">
    <citation type="journal article" date="2022" name="Arch. Microbiol.">
        <title>Pseudodesulfovibrio sediminis sp. nov., a mesophilic and neutrophilic sulfate-reducing bacterium isolated from sediment of a brackish lake.</title>
        <authorList>
            <person name="Takahashi A."/>
            <person name="Kojima H."/>
            <person name="Watanabe M."/>
            <person name="Fukui M."/>
        </authorList>
    </citation>
    <scope>NUCLEOTIDE SEQUENCE</scope>
    <source>
        <strain evidence="2">SF6</strain>
    </source>
</reference>
<organism evidence="2 3">
    <name type="scientific">Pseudodesulfovibrio sediminis</name>
    <dbReference type="NCBI Taxonomy" id="2810563"/>
    <lineage>
        <taxon>Bacteria</taxon>
        <taxon>Pseudomonadati</taxon>
        <taxon>Thermodesulfobacteriota</taxon>
        <taxon>Desulfovibrionia</taxon>
        <taxon>Desulfovibrionales</taxon>
        <taxon>Desulfovibrionaceae</taxon>
    </lineage>
</organism>
<name>A0ABN6EWW3_9BACT</name>
<sequence>MKLIPEKNEHKGNHMEAKQKTAAVENAGKGATTTPLTRTRPGRPTQSKHTSCVGIT</sequence>
<feature type="compositionally biased region" description="Low complexity" evidence="1">
    <location>
        <begin position="32"/>
        <end position="45"/>
    </location>
</feature>
<evidence type="ECO:0000313" key="2">
    <source>
        <dbReference type="EMBL" id="BCS89669.1"/>
    </source>
</evidence>
<evidence type="ECO:0000313" key="3">
    <source>
        <dbReference type="Proteomes" id="UP001053296"/>
    </source>
</evidence>
<feature type="region of interest" description="Disordered" evidence="1">
    <location>
        <begin position="1"/>
        <end position="56"/>
    </location>
</feature>
<protein>
    <submittedName>
        <fullName evidence="2">Uncharacterized protein</fullName>
    </submittedName>
</protein>
<gene>
    <name evidence="2" type="ORF">PSDVSF_29110</name>
</gene>
<dbReference type="EMBL" id="AP024485">
    <property type="protein sequence ID" value="BCS89669.1"/>
    <property type="molecule type" value="Genomic_DNA"/>
</dbReference>